<gene>
    <name evidence="4" type="ORF">CA13_24320</name>
</gene>
<evidence type="ECO:0000256" key="2">
    <source>
        <dbReference type="SAM" id="MobiDB-lite"/>
    </source>
</evidence>
<evidence type="ECO:0000256" key="1">
    <source>
        <dbReference type="RuleBase" id="RU004003"/>
    </source>
</evidence>
<comment type="similarity">
    <text evidence="1">Belongs to the bacterial secretin family.</text>
</comment>
<dbReference type="InterPro" id="IPR004845">
    <property type="entry name" value="T2SS_GspD_CS"/>
</dbReference>
<dbReference type="InterPro" id="IPR051808">
    <property type="entry name" value="Type_IV_pilus_biogenesis"/>
</dbReference>
<dbReference type="Pfam" id="PF00263">
    <property type="entry name" value="Secretin"/>
    <property type="match status" value="1"/>
</dbReference>
<proteinExistence type="inferred from homology"/>
<feature type="domain" description="Type II/III secretion system secretin-like" evidence="3">
    <location>
        <begin position="1096"/>
        <end position="1185"/>
    </location>
</feature>
<evidence type="ECO:0000259" key="3">
    <source>
        <dbReference type="Pfam" id="PF00263"/>
    </source>
</evidence>
<organism evidence="4 5">
    <name type="scientific">Novipirellula herctigrandis</name>
    <dbReference type="NCBI Taxonomy" id="2527986"/>
    <lineage>
        <taxon>Bacteria</taxon>
        <taxon>Pseudomonadati</taxon>
        <taxon>Planctomycetota</taxon>
        <taxon>Planctomycetia</taxon>
        <taxon>Pirellulales</taxon>
        <taxon>Pirellulaceae</taxon>
        <taxon>Novipirellula</taxon>
    </lineage>
</organism>
<dbReference type="PROSITE" id="PS00875">
    <property type="entry name" value="T2SP_D"/>
    <property type="match status" value="1"/>
</dbReference>
<reference evidence="4 5" key="1">
    <citation type="submission" date="2019-02" db="EMBL/GenBank/DDBJ databases">
        <title>Deep-cultivation of Planctomycetes and their phenomic and genomic characterization uncovers novel biology.</title>
        <authorList>
            <person name="Wiegand S."/>
            <person name="Jogler M."/>
            <person name="Boedeker C."/>
            <person name="Pinto D."/>
            <person name="Vollmers J."/>
            <person name="Rivas-Marin E."/>
            <person name="Kohn T."/>
            <person name="Peeters S.H."/>
            <person name="Heuer A."/>
            <person name="Rast P."/>
            <person name="Oberbeckmann S."/>
            <person name="Bunk B."/>
            <person name="Jeske O."/>
            <person name="Meyerdierks A."/>
            <person name="Storesund J.E."/>
            <person name="Kallscheuer N."/>
            <person name="Luecker S."/>
            <person name="Lage O.M."/>
            <person name="Pohl T."/>
            <person name="Merkel B.J."/>
            <person name="Hornburger P."/>
            <person name="Mueller R.-W."/>
            <person name="Bruemmer F."/>
            <person name="Labrenz M."/>
            <person name="Spormann A.M."/>
            <person name="Op Den Camp H."/>
            <person name="Overmann J."/>
            <person name="Amann R."/>
            <person name="Jetten M.S.M."/>
            <person name="Mascher T."/>
            <person name="Medema M.H."/>
            <person name="Devos D.P."/>
            <person name="Kaster A.-K."/>
            <person name="Ovreas L."/>
            <person name="Rohde M."/>
            <person name="Galperin M.Y."/>
            <person name="Jogler C."/>
        </authorList>
    </citation>
    <scope>NUCLEOTIDE SEQUENCE [LARGE SCALE GENOMIC DNA]</scope>
    <source>
        <strain evidence="4 5">CA13</strain>
    </source>
</reference>
<accession>A0A5C5Z125</accession>
<dbReference type="Proteomes" id="UP000315010">
    <property type="component" value="Unassembled WGS sequence"/>
</dbReference>
<feature type="compositionally biased region" description="Acidic residues" evidence="2">
    <location>
        <begin position="1087"/>
        <end position="1096"/>
    </location>
</feature>
<dbReference type="AlphaFoldDB" id="A0A5C5Z125"/>
<keyword evidence="5" id="KW-1185">Reference proteome</keyword>
<dbReference type="EMBL" id="SJPJ01000001">
    <property type="protein sequence ID" value="TWT80985.1"/>
    <property type="molecule type" value="Genomic_DNA"/>
</dbReference>
<protein>
    <submittedName>
        <fullName evidence="4">Outer membrane porin HofQ</fullName>
    </submittedName>
</protein>
<dbReference type="InterPro" id="IPR004846">
    <property type="entry name" value="T2SS/T3SS_dom"/>
</dbReference>
<evidence type="ECO:0000313" key="4">
    <source>
        <dbReference type="EMBL" id="TWT80985.1"/>
    </source>
</evidence>
<dbReference type="GO" id="GO:0009306">
    <property type="term" value="P:protein secretion"/>
    <property type="evidence" value="ECO:0007669"/>
    <property type="project" value="InterPro"/>
</dbReference>
<evidence type="ECO:0000313" key="5">
    <source>
        <dbReference type="Proteomes" id="UP000315010"/>
    </source>
</evidence>
<name>A0A5C5Z125_9BACT</name>
<feature type="region of interest" description="Disordered" evidence="2">
    <location>
        <begin position="1076"/>
        <end position="1096"/>
    </location>
</feature>
<sequence length="1201" mass="129988">MMAFAMMVIRLYGLILGATAIIEVSPRRRRVALNRLLTANEPCADFATRATDPAIVTRLTLVKRLTFVTLIALTTSVSAQLPLPPGTNAPANQGIPSAEQLIPLVRSAMSRQDYATSVELFRHAAVLGAKSPQTATMIDNLRGELITAGLDRTLLALPPSVPLSKLTAGTPLTGKSPSTGMQRLPSVAGAKQVASGTTPSGGPAEIANRKREALRLVAIGRAALDRGDASTALTLARQAKSLNVPEKEFASGEPRVWQLLLDAESAARRSGIALTSGTESSGGVELANGMFGENEPNGVVQTVFNPGNAANTIQQVQNQALAPLPASNGSTSYAASVYKEGLDALTSGDQTLAREKFLEAWKYESTLDLDTRRQLKDKLTLLQPNRLGSATGTTANQAMTPIDKAALENQEKTRRLYREVTAELANASSLKESAPLDALDQLEKLRRRVEGSDVDDAAKRSLTSMVTSALSGQKQYVEANRAQINLDLQNESVRTDLATEAQLEARIDDEIASLVQNFNELIDERRYNEAEVVAKQVMELKPESPIAITMFHNARMQVRGLMDQEIRDAKENSFLTNMLDVERAAIGINPEKNYEMPDAKVWEDLSNRRMRGSSIDDKLTVREQEIKRLLSTDVNVKYKNRPIREVLEDLSNVTGIPIVMDNRSLSAVRVTPDTPVTLDLQKSIPLKSALSIILGELELTHLIENDVLNITSVEATRSKVYARTYRVTDLVTPIPNFTSSADDGLAGALRNAYQMTNPQTDVQLVPVSPTDLRTGMARSMSPGNANPDVLGQYSPMGMGNGFAGAGGMSNAGGQGGGSMADFDSLMQLIQTTVAPEMWEALGGASTMAPYPQNLSLVVRTTSEVHDEIEELLATLRRLQNLQITIEVRFITLSDTFFEQIGVDFDVQFDDNTPQLPNDDSGESVTIGFNGISGLPTPDLDITFNNNSFGATPPFSAPDPGAISTIGFAILSDIEAYFFLQAAQGDNRNNVMQAPKVTLFDGQFATISDITQRPFVTSITPVVGDFAVAQQPVIVVLNEGTQLNVQGIVSDDKRFVRLTLVPYFSQIGDVDTFTFEGRRSTSSRSEEDTNGDGVVDEDDAVDETEDFTEGTTVQLPTLASTSVSTTVSVPDGGTILLGGIKRLAEGRVERGVPFLSKIPYVSRLFRNVATGRDARSLMLMVTPRIIIQEEEEIAQTGYDPTR</sequence>
<comment type="caution">
    <text evidence="4">The sequence shown here is derived from an EMBL/GenBank/DDBJ whole genome shotgun (WGS) entry which is preliminary data.</text>
</comment>
<feature type="compositionally biased region" description="Basic and acidic residues" evidence="2">
    <location>
        <begin position="1076"/>
        <end position="1086"/>
    </location>
</feature>
<dbReference type="PANTHER" id="PTHR30604:SF1">
    <property type="entry name" value="DNA UTILIZATION PROTEIN HOFQ"/>
    <property type="match status" value="1"/>
</dbReference>
<dbReference type="PANTHER" id="PTHR30604">
    <property type="entry name" value="PROTEIN TRANSPORT PROTEIN HOFQ"/>
    <property type="match status" value="1"/>
</dbReference>